<feature type="chain" id="PRO_5031028963" description="SLH domain-containing protein" evidence="2">
    <location>
        <begin position="28"/>
        <end position="612"/>
    </location>
</feature>
<gene>
    <name evidence="4" type="ORF">GNP95_18355</name>
</gene>
<evidence type="ECO:0000256" key="2">
    <source>
        <dbReference type="SAM" id="SignalP"/>
    </source>
</evidence>
<dbReference type="PANTHER" id="PTHR43308">
    <property type="entry name" value="OUTER MEMBRANE PROTEIN ALPHA-RELATED"/>
    <property type="match status" value="1"/>
</dbReference>
<organism evidence="4 5">
    <name type="scientific">Paenibacillus woosongensis</name>
    <dbReference type="NCBI Taxonomy" id="307580"/>
    <lineage>
        <taxon>Bacteria</taxon>
        <taxon>Bacillati</taxon>
        <taxon>Bacillota</taxon>
        <taxon>Bacilli</taxon>
        <taxon>Bacillales</taxon>
        <taxon>Paenibacillaceae</taxon>
        <taxon>Paenibacillus</taxon>
    </lineage>
</organism>
<dbReference type="Proteomes" id="UP000447876">
    <property type="component" value="Unassembled WGS sequence"/>
</dbReference>
<feature type="domain" description="SLH" evidence="3">
    <location>
        <begin position="90"/>
        <end position="150"/>
    </location>
</feature>
<dbReference type="InterPro" id="IPR001119">
    <property type="entry name" value="SLH_dom"/>
</dbReference>
<sequence>MNLNKKLFAKVITAAALLGTLASPASATTFITDINGSYAKDAIQELVDKGIINGRGDGRFDPTGHIQRQDFAIILAKSLGLDVNNAPAAATFSDVPQGHYSFAAVEAAVQAGLIHGYGNHQFGNGDSLSRQDMAVIFTRALGVDVSGKGSILTFTDKDDISSYAKDAVAAAVELGLIQGNTDGSFSPLQSADRQSVALVASKFIRNIEEQRHSQQPPTTPPDGNTPPSPNESSASITPETKTPTTGSSNNGSSGGSGSGSGGSGSERDTTAPIVNILSETPVFIGSSLIATSNETGYLYLIPRGYPSSGRAELEVLVAEGLAKKVQVTTANTPTPIETDQLEAGIYNVFAVDRAGNLSRASSDIELKRPLSLTLAPGASFVLNPAYVYDESIVTIVDDSMIEDNDPYTDRNINSFFQVQREEEALSLQYNPQEGRFHVLEEGAKVGYILISSESELIEAQETERGVQILLKAGADEATTASLKLTLFENEAEVSSTILPVILDAAPPTVTDSVYSDGVITITASEPLVWYDSFEINISHVPVNSSGSSYDLMPFEHFTPSIHNGNVVIILKDEAFRYYHPLQPGDQFEITLYGIGDYARNMIGDEVLIVEIP</sequence>
<feature type="compositionally biased region" description="Pro residues" evidence="1">
    <location>
        <begin position="217"/>
        <end position="229"/>
    </location>
</feature>
<keyword evidence="2" id="KW-0732">Signal</keyword>
<dbReference type="PROSITE" id="PS51272">
    <property type="entry name" value="SLH"/>
    <property type="match status" value="3"/>
</dbReference>
<feature type="region of interest" description="Disordered" evidence="1">
    <location>
        <begin position="208"/>
        <end position="269"/>
    </location>
</feature>
<protein>
    <recommendedName>
        <fullName evidence="3">SLH domain-containing protein</fullName>
    </recommendedName>
</protein>
<evidence type="ECO:0000313" key="5">
    <source>
        <dbReference type="Proteomes" id="UP000447876"/>
    </source>
</evidence>
<feature type="domain" description="SLH" evidence="3">
    <location>
        <begin position="26"/>
        <end position="89"/>
    </location>
</feature>
<evidence type="ECO:0000259" key="3">
    <source>
        <dbReference type="PROSITE" id="PS51272"/>
    </source>
</evidence>
<evidence type="ECO:0000256" key="1">
    <source>
        <dbReference type="SAM" id="MobiDB-lite"/>
    </source>
</evidence>
<comment type="caution">
    <text evidence="4">The sequence shown here is derived from an EMBL/GenBank/DDBJ whole genome shotgun (WGS) entry which is preliminary data.</text>
</comment>
<dbReference type="OrthoDB" id="5845122at2"/>
<dbReference type="InterPro" id="IPR051465">
    <property type="entry name" value="Cell_Envelope_Struct_Comp"/>
</dbReference>
<feature type="domain" description="SLH" evidence="3">
    <location>
        <begin position="151"/>
        <end position="214"/>
    </location>
</feature>
<feature type="signal peptide" evidence="2">
    <location>
        <begin position="1"/>
        <end position="27"/>
    </location>
</feature>
<proteinExistence type="predicted"/>
<name>A0A7X2Z3R1_9BACL</name>
<dbReference type="AlphaFoldDB" id="A0A7X2Z3R1"/>
<evidence type="ECO:0000313" key="4">
    <source>
        <dbReference type="EMBL" id="MUG46940.1"/>
    </source>
</evidence>
<dbReference type="Pfam" id="PF00395">
    <property type="entry name" value="SLH"/>
    <property type="match status" value="3"/>
</dbReference>
<feature type="compositionally biased region" description="Polar residues" evidence="1">
    <location>
        <begin position="230"/>
        <end position="245"/>
    </location>
</feature>
<dbReference type="EMBL" id="WNZW01000008">
    <property type="protein sequence ID" value="MUG46940.1"/>
    <property type="molecule type" value="Genomic_DNA"/>
</dbReference>
<accession>A0A7X2Z3R1</accession>
<dbReference type="PANTHER" id="PTHR43308:SF5">
    <property type="entry name" value="S-LAYER PROTEIN _ PEPTIDOGLYCAN ENDO-BETA-N-ACETYLGLUCOSAMINIDASE"/>
    <property type="match status" value="1"/>
</dbReference>
<reference evidence="4 5" key="1">
    <citation type="submission" date="2019-11" db="EMBL/GenBank/DDBJ databases">
        <title>Draft genome sequences of five Paenibacillus species of dairy origin.</title>
        <authorList>
            <person name="Olajide A.M."/>
            <person name="Chen S."/>
            <person name="Lapointe G."/>
        </authorList>
    </citation>
    <scope>NUCLEOTIDE SEQUENCE [LARGE SCALE GENOMIC DNA]</scope>
    <source>
        <strain evidence="4 5">12CR55</strain>
    </source>
</reference>
<feature type="compositionally biased region" description="Gly residues" evidence="1">
    <location>
        <begin position="252"/>
        <end position="264"/>
    </location>
</feature>